<evidence type="ECO:0000256" key="1">
    <source>
        <dbReference type="SAM" id="MobiDB-lite"/>
    </source>
</evidence>
<name>A0A182S955_9DIPT</name>
<proteinExistence type="predicted"/>
<dbReference type="VEuPathDB" id="VectorBase:AMAM002169"/>
<dbReference type="EnsemblMetazoa" id="AMAM002169-RA">
    <property type="protein sequence ID" value="AMAM002169-PA"/>
    <property type="gene ID" value="AMAM002169"/>
</dbReference>
<feature type="compositionally biased region" description="Polar residues" evidence="1">
    <location>
        <begin position="1"/>
        <end position="17"/>
    </location>
</feature>
<evidence type="ECO:0000313" key="3">
    <source>
        <dbReference type="Proteomes" id="UP000075901"/>
    </source>
</evidence>
<feature type="region of interest" description="Disordered" evidence="1">
    <location>
        <begin position="1"/>
        <end position="123"/>
    </location>
</feature>
<reference evidence="3" key="1">
    <citation type="submission" date="2013-09" db="EMBL/GenBank/DDBJ databases">
        <title>The Genome Sequence of Anopheles maculatus species B.</title>
        <authorList>
            <consortium name="The Broad Institute Genomics Platform"/>
            <person name="Neafsey D.E."/>
            <person name="Besansky N."/>
            <person name="Howell P."/>
            <person name="Walton C."/>
            <person name="Young S.K."/>
            <person name="Zeng Q."/>
            <person name="Gargeya S."/>
            <person name="Fitzgerald M."/>
            <person name="Haas B."/>
            <person name="Abouelleil A."/>
            <person name="Allen A.W."/>
            <person name="Alvarado L."/>
            <person name="Arachchi H.M."/>
            <person name="Berlin A.M."/>
            <person name="Chapman S.B."/>
            <person name="Gainer-Dewar J."/>
            <person name="Goldberg J."/>
            <person name="Griggs A."/>
            <person name="Gujja S."/>
            <person name="Hansen M."/>
            <person name="Howarth C."/>
            <person name="Imamovic A."/>
            <person name="Ireland A."/>
            <person name="Larimer J."/>
            <person name="McCowan C."/>
            <person name="Murphy C."/>
            <person name="Pearson M."/>
            <person name="Poon T.W."/>
            <person name="Priest M."/>
            <person name="Roberts A."/>
            <person name="Saif S."/>
            <person name="Shea T."/>
            <person name="Sisk P."/>
            <person name="Sykes S."/>
            <person name="Wortman J."/>
            <person name="Nusbaum C."/>
            <person name="Birren B."/>
        </authorList>
    </citation>
    <scope>NUCLEOTIDE SEQUENCE [LARGE SCALE GENOMIC DNA]</scope>
    <source>
        <strain evidence="3">maculatus3</strain>
    </source>
</reference>
<organism evidence="2 3">
    <name type="scientific">Anopheles maculatus</name>
    <dbReference type="NCBI Taxonomy" id="74869"/>
    <lineage>
        <taxon>Eukaryota</taxon>
        <taxon>Metazoa</taxon>
        <taxon>Ecdysozoa</taxon>
        <taxon>Arthropoda</taxon>
        <taxon>Hexapoda</taxon>
        <taxon>Insecta</taxon>
        <taxon>Pterygota</taxon>
        <taxon>Neoptera</taxon>
        <taxon>Endopterygota</taxon>
        <taxon>Diptera</taxon>
        <taxon>Nematocera</taxon>
        <taxon>Culicoidea</taxon>
        <taxon>Culicidae</taxon>
        <taxon>Anophelinae</taxon>
        <taxon>Anopheles</taxon>
        <taxon>Anopheles maculatus group</taxon>
    </lineage>
</organism>
<dbReference type="Proteomes" id="UP000075901">
    <property type="component" value="Unassembled WGS sequence"/>
</dbReference>
<dbReference type="AlphaFoldDB" id="A0A182S955"/>
<feature type="compositionally biased region" description="Low complexity" evidence="1">
    <location>
        <begin position="57"/>
        <end position="69"/>
    </location>
</feature>
<reference evidence="2" key="2">
    <citation type="submission" date="2020-05" db="UniProtKB">
        <authorList>
            <consortium name="EnsemblMetazoa"/>
        </authorList>
    </citation>
    <scope>IDENTIFICATION</scope>
    <source>
        <strain evidence="2">maculatus3</strain>
    </source>
</reference>
<accession>A0A182S955</accession>
<keyword evidence="3" id="KW-1185">Reference proteome</keyword>
<feature type="compositionally biased region" description="Polar residues" evidence="1">
    <location>
        <begin position="40"/>
        <end position="56"/>
    </location>
</feature>
<evidence type="ECO:0000313" key="2">
    <source>
        <dbReference type="EnsemblMetazoa" id="AMAM002169-PA"/>
    </source>
</evidence>
<sequence>MEKNRFTNQNLSKGQISETKKNQDVSVKWPRQSKRRGEQSDSSNNHRNGASSGKVPNSNKNRNQSNYNYDARQRSQRPVRASEQYPTDDAEIGPDSLVEEQSTAGGTAGLAGPARPNTTPNSA</sequence>
<protein>
    <submittedName>
        <fullName evidence="2">Uncharacterized protein</fullName>
    </submittedName>
</protein>